<comment type="similarity">
    <text evidence="3">Belongs to the CENP-I/CTF3 family.</text>
</comment>
<sequence>MSDVDEIIDYIKSLKKGFDKDLFQNKIDELTYAIDTTGINYNDFHILFKVWLNLSIPITKWVSLGTCLVPQDSVEERTVEYALSWLLSNYEDPSTFSRIAFLLDWLTAAMECANIDMDKLDLGYDVFYISLTYEALTPHAMKLVYTLTKPSDVTRRRVLELLDYAKKREAKKSMYRQLQVLLGLFKSYKPECVPEDVPAISIHTAFKKINANLLARFKRNQERRDTLCKEKIHLTWINPLNTKRGRNAKADPLVPNMAFLNIGSRQSADKEPKKNFLDFTDPVSVVQCGLQKSSCRPARLRALLCNATGVALLAVASHADQAFLSYDLHHLLNTCFLDISPHSYMEKQDLLHRLAVLQHTLMQGIPVITRFLAQYLPLWNEKDYFSEIMELAQWLSVDSVEHTMFVVEPLIRIYHRSQPIEQCAILKCLTNMYSNLVLSSTRSRQHFMGAAPPQNYTELLPRVAAAISEMSNKALQVTPDDMRVLCSVVRSAERRARSCVRARAAPAALQPVAPLALALPLVSVSACLIDTVASLMILYRKIFSLLKTSNDLKKDDDAYSEQMQVLQAYTSDLINCLYSEEILSARKTGFVFEKLHPQLVDKLGSLMPDVDSKLSIRNSIAFSPYTYIQLDAIDYRDADNKLWFNAVIDQEFTNLSRFLKKALPELRYN</sequence>
<dbReference type="Proteomes" id="UP000494106">
    <property type="component" value="Unassembled WGS sequence"/>
</dbReference>
<dbReference type="AlphaFoldDB" id="A0A8S1AVL7"/>
<dbReference type="Pfam" id="PF07778">
    <property type="entry name" value="CENP-I"/>
    <property type="match status" value="1"/>
</dbReference>
<keyword evidence="6" id="KW-0137">Centromere</keyword>
<dbReference type="GO" id="GO:0034080">
    <property type="term" value="P:CENP-A containing chromatin assembly"/>
    <property type="evidence" value="ECO:0007669"/>
    <property type="project" value="TreeGrafter"/>
</dbReference>
<evidence type="ECO:0000256" key="3">
    <source>
        <dbReference type="ARBA" id="ARBA00005470"/>
    </source>
</evidence>
<keyword evidence="8" id="KW-1185">Reference proteome</keyword>
<dbReference type="InterPro" id="IPR012485">
    <property type="entry name" value="CENP-I"/>
</dbReference>
<evidence type="ECO:0000256" key="1">
    <source>
        <dbReference type="ARBA" id="ARBA00004123"/>
    </source>
</evidence>
<keyword evidence="5" id="KW-0539">Nucleus</keyword>
<name>A0A8S1AVL7_ARCPL</name>
<evidence type="ECO:0000313" key="8">
    <source>
        <dbReference type="Proteomes" id="UP000494106"/>
    </source>
</evidence>
<keyword evidence="4" id="KW-0158">Chromosome</keyword>
<evidence type="ECO:0000256" key="6">
    <source>
        <dbReference type="ARBA" id="ARBA00023328"/>
    </source>
</evidence>
<dbReference type="PANTHER" id="PTHR48208:SF2">
    <property type="entry name" value="CENTROMERE PROTEIN I"/>
    <property type="match status" value="1"/>
</dbReference>
<protein>
    <recommendedName>
        <fullName evidence="9">Centromere protein I</fullName>
    </recommendedName>
</protein>
<reference evidence="7 8" key="1">
    <citation type="submission" date="2020-04" db="EMBL/GenBank/DDBJ databases">
        <authorList>
            <person name="Wallbank WR R."/>
            <person name="Pardo Diaz C."/>
            <person name="Kozak K."/>
            <person name="Martin S."/>
            <person name="Jiggins C."/>
            <person name="Moest M."/>
            <person name="Warren A I."/>
            <person name="Byers J.R.P. K."/>
            <person name="Montejo-Kovacevich G."/>
            <person name="Yen C E."/>
        </authorList>
    </citation>
    <scope>NUCLEOTIDE SEQUENCE [LARGE SCALE GENOMIC DNA]</scope>
</reference>
<gene>
    <name evidence="7" type="ORF">APLA_LOCUS12723</name>
</gene>
<proteinExistence type="inferred from homology"/>
<accession>A0A8S1AVL7</accession>
<evidence type="ECO:0000256" key="2">
    <source>
        <dbReference type="ARBA" id="ARBA00004584"/>
    </source>
</evidence>
<comment type="caution">
    <text evidence="7">The sequence shown here is derived from an EMBL/GenBank/DDBJ whole genome shotgun (WGS) entry which is preliminary data.</text>
</comment>
<dbReference type="PANTHER" id="PTHR48208">
    <property type="entry name" value="CENTROMERE PROTEIN I"/>
    <property type="match status" value="1"/>
</dbReference>
<comment type="subcellular location">
    <subcellularLocation>
        <location evidence="2">Chromosome</location>
        <location evidence="2">Centromere</location>
    </subcellularLocation>
    <subcellularLocation>
        <location evidence="1">Nucleus</location>
    </subcellularLocation>
</comment>
<evidence type="ECO:0000256" key="4">
    <source>
        <dbReference type="ARBA" id="ARBA00022454"/>
    </source>
</evidence>
<evidence type="ECO:0000256" key="5">
    <source>
        <dbReference type="ARBA" id="ARBA00023242"/>
    </source>
</evidence>
<organism evidence="7 8">
    <name type="scientific">Arctia plantaginis</name>
    <name type="common">Wood tiger moth</name>
    <name type="synonym">Phalaena plantaginis</name>
    <dbReference type="NCBI Taxonomy" id="874455"/>
    <lineage>
        <taxon>Eukaryota</taxon>
        <taxon>Metazoa</taxon>
        <taxon>Ecdysozoa</taxon>
        <taxon>Arthropoda</taxon>
        <taxon>Hexapoda</taxon>
        <taxon>Insecta</taxon>
        <taxon>Pterygota</taxon>
        <taxon>Neoptera</taxon>
        <taxon>Endopterygota</taxon>
        <taxon>Lepidoptera</taxon>
        <taxon>Glossata</taxon>
        <taxon>Ditrysia</taxon>
        <taxon>Noctuoidea</taxon>
        <taxon>Erebidae</taxon>
        <taxon>Arctiinae</taxon>
        <taxon>Arctia</taxon>
    </lineage>
</organism>
<dbReference type="GO" id="GO:0000939">
    <property type="term" value="C:inner kinetochore"/>
    <property type="evidence" value="ECO:0007669"/>
    <property type="project" value="TreeGrafter"/>
</dbReference>
<evidence type="ECO:0008006" key="9">
    <source>
        <dbReference type="Google" id="ProtNLM"/>
    </source>
</evidence>
<dbReference type="GO" id="GO:0005634">
    <property type="term" value="C:nucleus"/>
    <property type="evidence" value="ECO:0007669"/>
    <property type="project" value="UniProtKB-SubCell"/>
</dbReference>
<dbReference type="EMBL" id="CADEBC010000540">
    <property type="protein sequence ID" value="CAB3250449.1"/>
    <property type="molecule type" value="Genomic_DNA"/>
</dbReference>
<evidence type="ECO:0000313" key="7">
    <source>
        <dbReference type="EMBL" id="CAB3250449.1"/>
    </source>
</evidence>
<dbReference type="GO" id="GO:0000070">
    <property type="term" value="P:mitotic sister chromatid segregation"/>
    <property type="evidence" value="ECO:0007669"/>
    <property type="project" value="TreeGrafter"/>
</dbReference>
<dbReference type="OrthoDB" id="6347512at2759"/>